<dbReference type="SUPFAM" id="SSF103190">
    <property type="entry name" value="Sensory domain-like"/>
    <property type="match status" value="1"/>
</dbReference>
<dbReference type="Proteomes" id="UP000009315">
    <property type="component" value="Unassembled WGS sequence"/>
</dbReference>
<dbReference type="Gene3D" id="3.30.450.20">
    <property type="entry name" value="PAS domain"/>
    <property type="match status" value="2"/>
</dbReference>
<dbReference type="PANTHER" id="PTHR32089">
    <property type="entry name" value="METHYL-ACCEPTING CHEMOTAXIS PROTEIN MCPB"/>
    <property type="match status" value="1"/>
</dbReference>
<evidence type="ECO:0000256" key="4">
    <source>
        <dbReference type="SAM" id="Phobius"/>
    </source>
</evidence>
<evidence type="ECO:0000256" key="3">
    <source>
        <dbReference type="PROSITE-ProRule" id="PRU00284"/>
    </source>
</evidence>
<evidence type="ECO:0000259" key="5">
    <source>
        <dbReference type="PROSITE" id="PS50111"/>
    </source>
</evidence>
<dbReference type="FunFam" id="1.10.287.950:FF:000001">
    <property type="entry name" value="Methyl-accepting chemotaxis sensory transducer"/>
    <property type="match status" value="1"/>
</dbReference>
<dbReference type="PROSITE" id="PS50111">
    <property type="entry name" value="CHEMOTAXIS_TRANSDUC_2"/>
    <property type="match status" value="1"/>
</dbReference>
<keyword evidence="4" id="KW-0472">Membrane</keyword>
<dbReference type="SUPFAM" id="SSF58104">
    <property type="entry name" value="Methyl-accepting chemotaxis protein (MCP) signaling domain"/>
    <property type="match status" value="1"/>
</dbReference>
<dbReference type="CDD" id="cd12912">
    <property type="entry name" value="PDC2_MCP_like"/>
    <property type="match status" value="1"/>
</dbReference>
<dbReference type="GO" id="GO:0016020">
    <property type="term" value="C:membrane"/>
    <property type="evidence" value="ECO:0007669"/>
    <property type="project" value="InterPro"/>
</dbReference>
<dbReference type="PANTHER" id="PTHR32089:SF112">
    <property type="entry name" value="LYSOZYME-LIKE PROTEIN-RELATED"/>
    <property type="match status" value="1"/>
</dbReference>
<dbReference type="STRING" id="1121428.DESHY_60109"/>
<feature type="domain" description="Methyl-accepting transducer" evidence="5">
    <location>
        <begin position="376"/>
        <end position="626"/>
    </location>
</feature>
<dbReference type="AlphaFoldDB" id="K8E0A8"/>
<reference evidence="7 8" key="1">
    <citation type="journal article" date="2013" name="Genome Announc.">
        <title>Genome Sequence of the Sulfate-Reducing Bacterium Desulfotomaculum hydrothermale Lam5(T).</title>
        <authorList>
            <person name="Amin O."/>
            <person name="Fardeau M.L."/>
            <person name="Valette O."/>
            <person name="Hirschler-Rea A."/>
            <person name="Barbe V."/>
            <person name="Medigue C."/>
            <person name="Vacherie B."/>
            <person name="Ollivier B."/>
            <person name="Bertin P.N."/>
            <person name="Dolla A."/>
        </authorList>
    </citation>
    <scope>NUCLEOTIDE SEQUENCE [LARGE SCALE GENOMIC DNA]</scope>
    <source>
        <strain evidence="8">Lam5 / DSM 18033</strain>
    </source>
</reference>
<dbReference type="GO" id="GO:0007165">
    <property type="term" value="P:signal transduction"/>
    <property type="evidence" value="ECO:0007669"/>
    <property type="project" value="UniProtKB-KW"/>
</dbReference>
<dbReference type="SMART" id="SM00283">
    <property type="entry name" value="MA"/>
    <property type="match status" value="1"/>
</dbReference>
<keyword evidence="4" id="KW-0812">Transmembrane</keyword>
<evidence type="ECO:0000313" key="8">
    <source>
        <dbReference type="Proteomes" id="UP000009315"/>
    </source>
</evidence>
<comment type="caution">
    <text evidence="7">The sequence shown here is derived from an EMBL/GenBank/DDBJ whole genome shotgun (WGS) entry which is preliminary data.</text>
</comment>
<dbReference type="CDD" id="cd06225">
    <property type="entry name" value="HAMP"/>
    <property type="match status" value="1"/>
</dbReference>
<dbReference type="GO" id="GO:0006935">
    <property type="term" value="P:chemotaxis"/>
    <property type="evidence" value="ECO:0007669"/>
    <property type="project" value="InterPro"/>
</dbReference>
<accession>K8E0A8</accession>
<dbReference type="CDD" id="cd11386">
    <property type="entry name" value="MCP_signal"/>
    <property type="match status" value="1"/>
</dbReference>
<dbReference type="OrthoDB" id="9760371at2"/>
<dbReference type="Pfam" id="PF00015">
    <property type="entry name" value="MCPsignal"/>
    <property type="match status" value="1"/>
</dbReference>
<dbReference type="Pfam" id="PF22673">
    <property type="entry name" value="MCP-like_PDC_1"/>
    <property type="match status" value="1"/>
</dbReference>
<dbReference type="InterPro" id="IPR029151">
    <property type="entry name" value="Sensor-like_sf"/>
</dbReference>
<dbReference type="InterPro" id="IPR004090">
    <property type="entry name" value="Chemotax_Me-accpt_rcpt"/>
</dbReference>
<evidence type="ECO:0000259" key="6">
    <source>
        <dbReference type="PROSITE" id="PS50885"/>
    </source>
</evidence>
<dbReference type="InterPro" id="IPR004089">
    <property type="entry name" value="MCPsignal_dom"/>
</dbReference>
<evidence type="ECO:0000256" key="1">
    <source>
        <dbReference type="ARBA" id="ARBA00023224"/>
    </source>
</evidence>
<dbReference type="Gene3D" id="1.10.287.950">
    <property type="entry name" value="Methyl-accepting chemotaxis protein"/>
    <property type="match status" value="1"/>
</dbReference>
<evidence type="ECO:0000256" key="2">
    <source>
        <dbReference type="ARBA" id="ARBA00029447"/>
    </source>
</evidence>
<dbReference type="GO" id="GO:0004888">
    <property type="term" value="F:transmembrane signaling receptor activity"/>
    <property type="evidence" value="ECO:0007669"/>
    <property type="project" value="InterPro"/>
</dbReference>
<evidence type="ECO:0000313" key="7">
    <source>
        <dbReference type="EMBL" id="CCO08937.1"/>
    </source>
</evidence>
<feature type="domain" description="HAMP" evidence="6">
    <location>
        <begin position="323"/>
        <end position="378"/>
    </location>
</feature>
<feature type="transmembrane region" description="Helical" evidence="4">
    <location>
        <begin position="303"/>
        <end position="321"/>
    </location>
</feature>
<dbReference type="CDD" id="cd12913">
    <property type="entry name" value="PDC1_MCP_like"/>
    <property type="match status" value="1"/>
</dbReference>
<keyword evidence="4" id="KW-1133">Transmembrane helix</keyword>
<gene>
    <name evidence="7" type="ORF">DESHY_60109</name>
</gene>
<dbReference type="InterPro" id="IPR003660">
    <property type="entry name" value="HAMP_dom"/>
</dbReference>
<comment type="similarity">
    <text evidence="2">Belongs to the methyl-accepting chemotaxis (MCP) protein family.</text>
</comment>
<dbReference type="PROSITE" id="PS50885">
    <property type="entry name" value="HAMP"/>
    <property type="match status" value="1"/>
</dbReference>
<dbReference type="eggNOG" id="COG0840">
    <property type="taxonomic scope" value="Bacteria"/>
</dbReference>
<dbReference type="PRINTS" id="PR00260">
    <property type="entry name" value="CHEMTRNSDUCR"/>
</dbReference>
<name>K8E0A8_9FIRM</name>
<protein>
    <submittedName>
        <fullName evidence="7">Methyl-accepting chemotaxis sensory transducer</fullName>
    </submittedName>
</protein>
<organism evidence="7 8">
    <name type="scientific">Desulforamulus hydrothermalis Lam5 = DSM 18033</name>
    <dbReference type="NCBI Taxonomy" id="1121428"/>
    <lineage>
        <taxon>Bacteria</taxon>
        <taxon>Bacillati</taxon>
        <taxon>Bacillota</taxon>
        <taxon>Clostridia</taxon>
        <taxon>Eubacteriales</taxon>
        <taxon>Peptococcaceae</taxon>
        <taxon>Desulforamulus</taxon>
    </lineage>
</organism>
<dbReference type="SMART" id="SM00304">
    <property type="entry name" value="HAMP"/>
    <property type="match status" value="2"/>
</dbReference>
<proteinExistence type="inferred from homology"/>
<dbReference type="EMBL" id="CAOS01000013">
    <property type="protein sequence ID" value="CCO08937.1"/>
    <property type="molecule type" value="Genomic_DNA"/>
</dbReference>
<dbReference type="Pfam" id="PF00672">
    <property type="entry name" value="HAMP"/>
    <property type="match status" value="1"/>
</dbReference>
<keyword evidence="8" id="KW-1185">Reference proteome</keyword>
<sequence length="642" mass="69737">MKSLKTLVISVAIGIILLIFTAQTGLGFYQFKQIYSTNVNDKLTLQVEKEAAYLAQKLLDTGRVSVALANNISAMTDYDQDYMLAMIKPYITEQAMALGAGFWFEPYAFDGRLKYFGPYIYKDNNQLVTTWEYSNEQYDYFQYDWYQKGLSAGHKIAWSEPYLDTVTNIAMITAASPIRKDSGVVGVTTCDINIKELQDYISKIKVGQAGFAFVVTSQGYYLGHRDTGKNLKEKITADKEAGLQALGKTILSQAQAGEAQVSLKGENFHAFFAPVGDTGLKLVIMLPEDEVNGVIAKYFTTNIITFLIAITLVSLVLYALITRKITGPLNQLVKDSEKVAAGDLTIYDQAAAKQTNDEIGQLARAFRSMVANMKQLVSDINAKSQLVASSAQQLTTSAQQTSASANETASTMGEISATVENFNLSVQEISQVSEHAARQAAKGNSEIKAITHQMEEIAGATASLAEAIRELSKKSLEINQIVELINGVAEQTNLLALNAAIEAARAGEQGRGFAVVAEEVRKLAEQTSAATKRISSLIEAVQDGAEKAVASIDENVQKVTKGSTLVQDIGGNFKEIITAVQGLTRQIEELVSATGDMSAGIENIAAVTQEQTATMEEVSATSETLDKLAQELKELIEKFRIN</sequence>
<dbReference type="RefSeq" id="WP_008412636.1">
    <property type="nucleotide sequence ID" value="NZ_CAOS01000013.1"/>
</dbReference>
<keyword evidence="1 3" id="KW-0807">Transducer</keyword>